<proteinExistence type="inferred from homology"/>
<evidence type="ECO:0000256" key="4">
    <source>
        <dbReference type="ARBA" id="ARBA00022526"/>
    </source>
</evidence>
<comment type="cofactor">
    <cofactor evidence="1">
        <name>Mg(2+)</name>
        <dbReference type="ChEBI" id="CHEBI:18420"/>
    </cofactor>
</comment>
<organism evidence="12 13">
    <name type="scientific">Corvus moneduloides</name>
    <name type="common">New Caledonian crow</name>
    <dbReference type="NCBI Taxonomy" id="1196302"/>
    <lineage>
        <taxon>Eukaryota</taxon>
        <taxon>Metazoa</taxon>
        <taxon>Chordata</taxon>
        <taxon>Craniata</taxon>
        <taxon>Vertebrata</taxon>
        <taxon>Euteleostomi</taxon>
        <taxon>Archelosauria</taxon>
        <taxon>Archosauria</taxon>
        <taxon>Dinosauria</taxon>
        <taxon>Saurischia</taxon>
        <taxon>Theropoda</taxon>
        <taxon>Coelurosauria</taxon>
        <taxon>Aves</taxon>
        <taxon>Neognathae</taxon>
        <taxon>Neoaves</taxon>
        <taxon>Telluraves</taxon>
        <taxon>Australaves</taxon>
        <taxon>Passeriformes</taxon>
        <taxon>Corvoidea</taxon>
        <taxon>Corvidae</taxon>
        <taxon>Corvus</taxon>
    </lineage>
</organism>
<dbReference type="PANTHER" id="PTHR22573">
    <property type="entry name" value="PHOSPHOHEXOMUTASE FAMILY MEMBER"/>
    <property type="match status" value="1"/>
</dbReference>
<keyword evidence="5" id="KW-0479">Metal-binding</keyword>
<dbReference type="Gene3D" id="3.40.120.10">
    <property type="entry name" value="Alpha-D-Glucose-1,6-Bisphosphate, subunit A, domain 3"/>
    <property type="match status" value="1"/>
</dbReference>
<dbReference type="InterPro" id="IPR045244">
    <property type="entry name" value="PGM"/>
</dbReference>
<dbReference type="InterPro" id="IPR016055">
    <property type="entry name" value="A-D-PHexomutase_a/b/a-I/II/III"/>
</dbReference>
<comment type="catalytic activity">
    <reaction evidence="10">
        <text>O-phospho-L-seryl-[protein] + alpha-D-glucose 1-phosphate = alpha-D-glucose 1,6-bisphosphate + L-seryl-[protein]</text>
        <dbReference type="Rhea" id="RHEA:68748"/>
        <dbReference type="Rhea" id="RHEA-COMP:9863"/>
        <dbReference type="Rhea" id="RHEA-COMP:11604"/>
        <dbReference type="ChEBI" id="CHEBI:29999"/>
        <dbReference type="ChEBI" id="CHEBI:58392"/>
        <dbReference type="ChEBI" id="CHEBI:58601"/>
        <dbReference type="ChEBI" id="CHEBI:83421"/>
    </reaction>
</comment>
<name>A0A851W9I8_CORMO</name>
<feature type="non-terminal residue" evidence="12">
    <location>
        <position position="1"/>
    </location>
</feature>
<dbReference type="Proteomes" id="UP000603793">
    <property type="component" value="Unassembled WGS sequence"/>
</dbReference>
<sequence length="81" mass="8766">VVRIVTVQTKPYGDQKPGSIGLRKRVTVFQSNANYSENFIQSTLATVPPAERQDATLEVGGDGRFCMKDGIQLIARIAAAT</sequence>
<gene>
    <name evidence="12" type="primary">Pgm1_1</name>
    <name evidence="12" type="ORF">CORMON_R16043</name>
</gene>
<dbReference type="InterPro" id="IPR005844">
    <property type="entry name" value="A-D-PHexomutase_a/b/a-I"/>
</dbReference>
<evidence type="ECO:0000256" key="2">
    <source>
        <dbReference type="ARBA" id="ARBA00010231"/>
    </source>
</evidence>
<dbReference type="GO" id="GO:0005829">
    <property type="term" value="C:cytosol"/>
    <property type="evidence" value="ECO:0007669"/>
    <property type="project" value="TreeGrafter"/>
</dbReference>
<evidence type="ECO:0000313" key="12">
    <source>
        <dbReference type="EMBL" id="NXD51468.1"/>
    </source>
</evidence>
<keyword evidence="8" id="KW-0119">Carbohydrate metabolism</keyword>
<comment type="subunit">
    <text evidence="3">Monomer.</text>
</comment>
<keyword evidence="6" id="KW-0460">Magnesium</keyword>
<dbReference type="GO" id="GO:0046872">
    <property type="term" value="F:metal ion binding"/>
    <property type="evidence" value="ECO:0007669"/>
    <property type="project" value="UniProtKB-KW"/>
</dbReference>
<reference evidence="12" key="1">
    <citation type="submission" date="2019-09" db="EMBL/GenBank/DDBJ databases">
        <title>Bird 10,000 Genomes (B10K) Project - Family phase.</title>
        <authorList>
            <person name="Zhang G."/>
        </authorList>
    </citation>
    <scope>NUCLEOTIDE SEQUENCE</scope>
    <source>
        <strain evidence="12">OUT-0060</strain>
        <tissue evidence="12">Blood</tissue>
    </source>
</reference>
<evidence type="ECO:0000256" key="5">
    <source>
        <dbReference type="ARBA" id="ARBA00022723"/>
    </source>
</evidence>
<feature type="non-terminal residue" evidence="12">
    <location>
        <position position="81"/>
    </location>
</feature>
<comment type="similarity">
    <text evidence="2">Belongs to the phosphohexose mutase family.</text>
</comment>
<evidence type="ECO:0000256" key="9">
    <source>
        <dbReference type="ARBA" id="ARBA00049318"/>
    </source>
</evidence>
<feature type="domain" description="Alpha-D-phosphohexomutase alpha/beta/alpha" evidence="11">
    <location>
        <begin position="15"/>
        <end position="80"/>
    </location>
</feature>
<keyword evidence="4" id="KW-0313">Glucose metabolism</keyword>
<evidence type="ECO:0000259" key="11">
    <source>
        <dbReference type="Pfam" id="PF02878"/>
    </source>
</evidence>
<dbReference type="GO" id="GO:0006006">
    <property type="term" value="P:glucose metabolic process"/>
    <property type="evidence" value="ECO:0007669"/>
    <property type="project" value="UniProtKB-KW"/>
</dbReference>
<evidence type="ECO:0000256" key="7">
    <source>
        <dbReference type="ARBA" id="ARBA00023235"/>
    </source>
</evidence>
<dbReference type="Pfam" id="PF02878">
    <property type="entry name" value="PGM_PMM_I"/>
    <property type="match status" value="1"/>
</dbReference>
<keyword evidence="7" id="KW-0413">Isomerase</keyword>
<evidence type="ECO:0000256" key="1">
    <source>
        <dbReference type="ARBA" id="ARBA00001946"/>
    </source>
</evidence>
<evidence type="ECO:0000256" key="3">
    <source>
        <dbReference type="ARBA" id="ARBA00011245"/>
    </source>
</evidence>
<comment type="caution">
    <text evidence="12">The sequence shown here is derived from an EMBL/GenBank/DDBJ whole genome shotgun (WGS) entry which is preliminary data.</text>
</comment>
<protein>
    <submittedName>
        <fullName evidence="12">PGM1 protein</fullName>
    </submittedName>
</protein>
<evidence type="ECO:0000256" key="6">
    <source>
        <dbReference type="ARBA" id="ARBA00022842"/>
    </source>
</evidence>
<dbReference type="EMBL" id="WBNF01000115">
    <property type="protein sequence ID" value="NXD51468.1"/>
    <property type="molecule type" value="Genomic_DNA"/>
</dbReference>
<dbReference type="AlphaFoldDB" id="A0A851W9I8"/>
<comment type="catalytic activity">
    <reaction evidence="9">
        <text>alpha-D-glucose 1,6-bisphosphate + L-seryl-[protein] = O-phospho-L-seryl-[protein] + alpha-D-glucose 6-phosphate</text>
        <dbReference type="Rhea" id="RHEA:68752"/>
        <dbReference type="Rhea" id="RHEA-COMP:9863"/>
        <dbReference type="Rhea" id="RHEA-COMP:11604"/>
        <dbReference type="ChEBI" id="CHEBI:29999"/>
        <dbReference type="ChEBI" id="CHEBI:58225"/>
        <dbReference type="ChEBI" id="CHEBI:58392"/>
        <dbReference type="ChEBI" id="CHEBI:83421"/>
    </reaction>
</comment>
<accession>A0A851W9I8</accession>
<dbReference type="GO" id="GO:0004614">
    <property type="term" value="F:phosphoglucomutase activity"/>
    <property type="evidence" value="ECO:0007669"/>
    <property type="project" value="InterPro"/>
</dbReference>
<evidence type="ECO:0000256" key="8">
    <source>
        <dbReference type="ARBA" id="ARBA00023277"/>
    </source>
</evidence>
<dbReference type="SUPFAM" id="SSF53738">
    <property type="entry name" value="Phosphoglucomutase, first 3 domains"/>
    <property type="match status" value="1"/>
</dbReference>
<evidence type="ECO:0000313" key="13">
    <source>
        <dbReference type="Proteomes" id="UP000603793"/>
    </source>
</evidence>
<evidence type="ECO:0000256" key="10">
    <source>
        <dbReference type="ARBA" id="ARBA00049409"/>
    </source>
</evidence>
<dbReference type="PANTHER" id="PTHR22573:SF37">
    <property type="entry name" value="PHOSPHOGLUCOMUTASE-1"/>
    <property type="match status" value="1"/>
</dbReference>